<evidence type="ECO:0000313" key="5">
    <source>
        <dbReference type="Proteomes" id="UP001139344"/>
    </source>
</evidence>
<evidence type="ECO:0000256" key="3">
    <source>
        <dbReference type="ARBA" id="ARBA00023098"/>
    </source>
</evidence>
<gene>
    <name evidence="4" type="ORF">LU635_00375</name>
</gene>
<protein>
    <submittedName>
        <fullName evidence="4">Acyl carrier protein phosphodiesterase</fullName>
    </submittedName>
</protein>
<dbReference type="PANTHER" id="PTHR38764">
    <property type="entry name" value="ACYL CARRIER PROTEIN PHOSPHODIESTERASE"/>
    <property type="match status" value="1"/>
</dbReference>
<dbReference type="GO" id="GO:0008770">
    <property type="term" value="F:[acyl-carrier-protein] phosphodiesterase activity"/>
    <property type="evidence" value="ECO:0007669"/>
    <property type="project" value="InterPro"/>
</dbReference>
<dbReference type="RefSeq" id="WP_240095208.1">
    <property type="nucleotide sequence ID" value="NZ_JAJSON010000003.1"/>
</dbReference>
<keyword evidence="1" id="KW-0444">Lipid biosynthesis</keyword>
<dbReference type="InterPro" id="IPR007431">
    <property type="entry name" value="ACP_PD"/>
</dbReference>
<accession>A0A9X1UTR6</accession>
<sequence length="197" mass="23505">MNFLAHIYLSGDNEQLMVGNFMADAVKGKKYLKYPVQIKNGIILHRAIDYYTDTHEIFKKSTQRLFPVYGHYSGIIVDIFYDHFLAANWDEYSSIPLETFTHRFYRILEEHYEILPFRVKSFLPYMVKDNWLLSYAKIEGIEKVLKGMNNRTGRKSGMHNATTELKEYYSEFESEFKAFFKELREFSRLKLTELENE</sequence>
<dbReference type="EMBL" id="JAJSON010000003">
    <property type="protein sequence ID" value="MCG9970074.1"/>
    <property type="molecule type" value="Genomic_DNA"/>
</dbReference>
<keyword evidence="2" id="KW-0378">Hydrolase</keyword>
<dbReference type="AlphaFoldDB" id="A0A9X1UTR6"/>
<organism evidence="4 5">
    <name type="scientific">Christiangramia crocea</name>
    <dbReference type="NCBI Taxonomy" id="2904124"/>
    <lineage>
        <taxon>Bacteria</taxon>
        <taxon>Pseudomonadati</taxon>
        <taxon>Bacteroidota</taxon>
        <taxon>Flavobacteriia</taxon>
        <taxon>Flavobacteriales</taxon>
        <taxon>Flavobacteriaceae</taxon>
        <taxon>Christiangramia</taxon>
    </lineage>
</organism>
<dbReference type="GO" id="GO:0006633">
    <property type="term" value="P:fatty acid biosynthetic process"/>
    <property type="evidence" value="ECO:0007669"/>
    <property type="project" value="InterPro"/>
</dbReference>
<evidence type="ECO:0000313" key="4">
    <source>
        <dbReference type="EMBL" id="MCG9970074.1"/>
    </source>
</evidence>
<proteinExistence type="predicted"/>
<evidence type="ECO:0000256" key="2">
    <source>
        <dbReference type="ARBA" id="ARBA00022801"/>
    </source>
</evidence>
<dbReference type="PANTHER" id="PTHR38764:SF1">
    <property type="entry name" value="ACYL CARRIER PROTEIN PHOSPHODIESTERASE"/>
    <property type="match status" value="1"/>
</dbReference>
<evidence type="ECO:0000256" key="1">
    <source>
        <dbReference type="ARBA" id="ARBA00022516"/>
    </source>
</evidence>
<keyword evidence="3" id="KW-0443">Lipid metabolism</keyword>
<keyword evidence="5" id="KW-1185">Reference proteome</keyword>
<dbReference type="Proteomes" id="UP001139344">
    <property type="component" value="Unassembled WGS sequence"/>
</dbReference>
<dbReference type="Pfam" id="PF04336">
    <property type="entry name" value="ACP_PD"/>
    <property type="match status" value="1"/>
</dbReference>
<dbReference type="PIRSF" id="PIRSF011489">
    <property type="entry name" value="DUF479"/>
    <property type="match status" value="1"/>
</dbReference>
<comment type="caution">
    <text evidence="4">The sequence shown here is derived from an EMBL/GenBank/DDBJ whole genome shotgun (WGS) entry which is preliminary data.</text>
</comment>
<reference evidence="4" key="1">
    <citation type="submission" date="2021-12" db="EMBL/GenBank/DDBJ databases">
        <title>Description of Gramella crocea sp. nov., a new bacterium isolated from activated sludge.</title>
        <authorList>
            <person name="Zhang X."/>
        </authorList>
    </citation>
    <scope>NUCLEOTIDE SEQUENCE</scope>
    <source>
        <strain evidence="4">YB25</strain>
    </source>
</reference>
<name>A0A9X1UTR6_9FLAO</name>